<dbReference type="EMBL" id="MORL01000001">
    <property type="protein sequence ID" value="OIN60971.1"/>
    <property type="molecule type" value="Genomic_DNA"/>
</dbReference>
<sequence length="150" mass="17189">MPVVVCLGLSGCTKYERQDIRITNMQKDTSWLFKQLDPIIAERQFSVRIEGELDEEAALEIQHRIFGSPVPDSTKRIVVSYTTLPKGKFSYGFWDDSGSLRKFMFHPVNARKGYVRVMVRSGRLEKDSTWTELKNDPERSGIVDMPASDL</sequence>
<dbReference type="Proteomes" id="UP000181790">
    <property type="component" value="Unassembled WGS sequence"/>
</dbReference>
<evidence type="ECO:0000313" key="1">
    <source>
        <dbReference type="EMBL" id="OIN60971.1"/>
    </source>
</evidence>
<comment type="caution">
    <text evidence="1">The sequence shown here is derived from an EMBL/GenBank/DDBJ whole genome shotgun (WGS) entry which is preliminary data.</text>
</comment>
<keyword evidence="2" id="KW-1185">Reference proteome</keyword>
<protein>
    <submittedName>
        <fullName evidence="1">Uncharacterized protein</fullName>
    </submittedName>
</protein>
<evidence type="ECO:0000313" key="2">
    <source>
        <dbReference type="Proteomes" id="UP000181790"/>
    </source>
</evidence>
<reference evidence="1 2" key="1">
    <citation type="submission" date="2016-10" db="EMBL/GenBank/DDBJ databases">
        <title>Arsenicibacter rosenii gen. nov., sp. nov., an efficient arsenic-methylating bacterium isolated from an arsenic-contaminated paddy soil.</title>
        <authorList>
            <person name="Huang K."/>
        </authorList>
    </citation>
    <scope>NUCLEOTIDE SEQUENCE [LARGE SCALE GENOMIC DNA]</scope>
    <source>
        <strain evidence="1 2">SM-1</strain>
    </source>
</reference>
<proteinExistence type="predicted"/>
<name>A0A1S2VQC4_9BACT</name>
<gene>
    <name evidence="1" type="ORF">BLX24_02500</name>
</gene>
<organism evidence="1 2">
    <name type="scientific">Arsenicibacter rosenii</name>
    <dbReference type="NCBI Taxonomy" id="1750698"/>
    <lineage>
        <taxon>Bacteria</taxon>
        <taxon>Pseudomonadati</taxon>
        <taxon>Bacteroidota</taxon>
        <taxon>Cytophagia</taxon>
        <taxon>Cytophagales</taxon>
        <taxon>Spirosomataceae</taxon>
        <taxon>Arsenicibacter</taxon>
    </lineage>
</organism>
<dbReference type="AlphaFoldDB" id="A0A1S2VQC4"/>
<accession>A0A1S2VQC4</accession>
<dbReference type="RefSeq" id="WP_071501476.1">
    <property type="nucleotide sequence ID" value="NZ_MORL01000001.1"/>
</dbReference>